<proteinExistence type="predicted"/>
<protein>
    <submittedName>
        <fullName evidence="1">Uncharacterized protein</fullName>
    </submittedName>
</protein>
<dbReference type="AlphaFoldDB" id="A0A7T2GJS5"/>
<dbReference type="Proteomes" id="UP000594873">
    <property type="component" value="Chromosome"/>
</dbReference>
<dbReference type="KEGG" id="sflv:IC614_00650"/>
<evidence type="ECO:0000313" key="2">
    <source>
        <dbReference type="Proteomes" id="UP000594873"/>
    </source>
</evidence>
<keyword evidence="2" id="KW-1185">Reference proteome</keyword>
<name>A0A7T2GJS5_9SPHN</name>
<accession>A0A7T2GJS5</accession>
<organism evidence="1 2">
    <name type="scientific">Allosphingosinicella flava</name>
    <dbReference type="NCBI Taxonomy" id="2771430"/>
    <lineage>
        <taxon>Bacteria</taxon>
        <taxon>Pseudomonadati</taxon>
        <taxon>Pseudomonadota</taxon>
        <taxon>Alphaproteobacteria</taxon>
        <taxon>Sphingomonadales</taxon>
        <taxon>Sphingomonadaceae</taxon>
        <taxon>Allosphingosinicella</taxon>
    </lineage>
</organism>
<evidence type="ECO:0000313" key="1">
    <source>
        <dbReference type="EMBL" id="QPQ55167.1"/>
    </source>
</evidence>
<gene>
    <name evidence="1" type="ORF">IC614_00650</name>
</gene>
<reference evidence="1 2" key="1">
    <citation type="submission" date="2020-11" db="EMBL/GenBank/DDBJ databases">
        <title>Genome seq and assembly of Sphingosinicella sp.</title>
        <authorList>
            <person name="Chhetri G."/>
        </authorList>
    </citation>
    <scope>NUCLEOTIDE SEQUENCE [LARGE SCALE GENOMIC DNA]</scope>
    <source>
        <strain evidence="1 2">UDD2</strain>
    </source>
</reference>
<dbReference type="EMBL" id="CP065592">
    <property type="protein sequence ID" value="QPQ55167.1"/>
    <property type="molecule type" value="Genomic_DNA"/>
</dbReference>
<sequence>MAIRRMKQSFFYGMGAASLFPQPSLAQAPTVQQIEQTSVIDVPLLLTGVDANGAAQTLWAKGKKPDNPLLARLSLKPVQAATLAMTDAPSPDDLLWRAFPNEEHRGAGSSGLKDSQGPRYFCGANAAKRQFFCMIDKDADGRFDHIADALPERGMKPYHLTLMKAVKPLDAPQPYRILADEARPEIPVELRNCAKDYDRPRYAASSTVDRDMPVSPAAFGWHDKDSSFASCRRGTRLSSWAGGAASVSSGGYIAGIGPLAFTVGPKNNPQLGLLGAVQPDGLFRLEGATLVNLGVGYTPNQAQLMAIKKFPYPMLMTDEGAVIHEGMLSPGKALATVPFHHAYRGVLKQDVSVSTLISKRSLAAGTVVYGFPARSRMEVTRGGMPDFQPVGDEEYRQIDLDLTWCAPIHDDEPQKEKAQTIGKGGWSAACVPYSNLGNHTVLTGRQPAFAVTGLSYDATTSSNDGPPPIERNDAAAFERPLRVDYVYEKQDGEFILISERIYYGDALTSSTPRRIYAPSGMSIVKIAGAQVELKPGPEGITVTKSGPPLTGADPLLSWDERALLLQQLKKMGLKVAEPEGQDSGAE</sequence>